<evidence type="ECO:0000256" key="7">
    <source>
        <dbReference type="HAMAP-Rule" id="MF_01302"/>
    </source>
</evidence>
<dbReference type="SUPFAM" id="SSF56047">
    <property type="entry name" value="Ribosomal protein S8"/>
    <property type="match status" value="1"/>
</dbReference>
<dbReference type="InterPro" id="IPR047863">
    <property type="entry name" value="Ribosomal_uS8_CS"/>
</dbReference>
<dbReference type="GO" id="GO:0003735">
    <property type="term" value="F:structural constituent of ribosome"/>
    <property type="evidence" value="ECO:0007669"/>
    <property type="project" value="InterPro"/>
</dbReference>
<dbReference type="InterPro" id="IPR035987">
    <property type="entry name" value="Ribosomal_uS8_sf"/>
</dbReference>
<evidence type="ECO:0000256" key="4">
    <source>
        <dbReference type="ARBA" id="ARBA00022980"/>
    </source>
</evidence>
<dbReference type="HAMAP" id="MF_01302_B">
    <property type="entry name" value="Ribosomal_uS8_B"/>
    <property type="match status" value="1"/>
</dbReference>
<evidence type="ECO:0000256" key="3">
    <source>
        <dbReference type="ARBA" id="ARBA00022884"/>
    </source>
</evidence>
<dbReference type="InterPro" id="IPR000630">
    <property type="entry name" value="Ribosomal_uS8"/>
</dbReference>
<protein>
    <recommendedName>
        <fullName evidence="6 7">Small ribosomal subunit protein uS8</fullName>
    </recommendedName>
</protein>
<dbReference type="Pfam" id="PF00410">
    <property type="entry name" value="Ribosomal_S8"/>
    <property type="match status" value="1"/>
</dbReference>
<accession>A0A5D0MJE2</accession>
<comment type="subunit">
    <text evidence="7">Part of the 30S ribosomal subunit. Contacts proteins S5 and S12.</text>
</comment>
<reference evidence="9" key="1">
    <citation type="submission" date="2019-08" db="EMBL/GenBank/DDBJ databases">
        <title>Genomic characterization of a novel candidate phylum (ARYD3) from a high temperature, high salinity tertiary oil reservoir in north central Oklahoma, USA.</title>
        <authorList>
            <person name="Youssef N.H."/>
            <person name="Yadav A."/>
            <person name="Elshahed M.S."/>
        </authorList>
    </citation>
    <scope>NUCLEOTIDE SEQUENCE [LARGE SCALE GENOMIC DNA]</scope>
    <source>
        <strain evidence="9">ARYD3</strain>
    </source>
</reference>
<dbReference type="Gene3D" id="3.30.1490.10">
    <property type="match status" value="1"/>
</dbReference>
<evidence type="ECO:0000256" key="6">
    <source>
        <dbReference type="ARBA" id="ARBA00035258"/>
    </source>
</evidence>
<comment type="function">
    <text evidence="7">One of the primary rRNA binding proteins, it binds directly to 16S rRNA central domain where it helps coordinate assembly of the platform of the 30S subunit.</text>
</comment>
<keyword evidence="3 7" id="KW-0694">RNA-binding</keyword>
<evidence type="ECO:0000313" key="10">
    <source>
        <dbReference type="Proteomes" id="UP000324143"/>
    </source>
</evidence>
<dbReference type="Gene3D" id="3.30.1370.30">
    <property type="match status" value="1"/>
</dbReference>
<evidence type="ECO:0000256" key="8">
    <source>
        <dbReference type="RuleBase" id="RU003660"/>
    </source>
</evidence>
<evidence type="ECO:0000256" key="5">
    <source>
        <dbReference type="ARBA" id="ARBA00023274"/>
    </source>
</evidence>
<name>A0A5D0MJE2_9BACT</name>
<gene>
    <name evidence="7 9" type="primary">rpsH</name>
    <name evidence="9" type="ORF">FXF47_04805</name>
</gene>
<dbReference type="FunFam" id="3.30.1490.10:FF:000001">
    <property type="entry name" value="30S ribosomal protein S8"/>
    <property type="match status" value="1"/>
</dbReference>
<evidence type="ECO:0000256" key="1">
    <source>
        <dbReference type="ARBA" id="ARBA00006471"/>
    </source>
</evidence>
<evidence type="ECO:0000256" key="2">
    <source>
        <dbReference type="ARBA" id="ARBA00022730"/>
    </source>
</evidence>
<dbReference type="EMBL" id="VSIX01000040">
    <property type="protein sequence ID" value="TYB31328.1"/>
    <property type="molecule type" value="Genomic_DNA"/>
</dbReference>
<organism evidence="9 10">
    <name type="scientific">Candidatus Mcinerneyibacterium aminivorans</name>
    <dbReference type="NCBI Taxonomy" id="2703815"/>
    <lineage>
        <taxon>Bacteria</taxon>
        <taxon>Candidatus Macinerneyibacteriota</taxon>
        <taxon>Candidatus Mcinerneyibacteria</taxon>
        <taxon>Candidatus Mcinerneyibacteriales</taxon>
        <taxon>Candidatus Mcinerneyibacteriaceae</taxon>
        <taxon>Candidatus Mcinerneyibacterium</taxon>
    </lineage>
</organism>
<keyword evidence="5 7" id="KW-0687">Ribonucleoprotein</keyword>
<dbReference type="GO" id="GO:0005840">
    <property type="term" value="C:ribosome"/>
    <property type="evidence" value="ECO:0007669"/>
    <property type="project" value="UniProtKB-KW"/>
</dbReference>
<comment type="similarity">
    <text evidence="1 7 8">Belongs to the universal ribosomal protein uS8 family.</text>
</comment>
<dbReference type="NCBIfam" id="NF001109">
    <property type="entry name" value="PRK00136.1"/>
    <property type="match status" value="1"/>
</dbReference>
<keyword evidence="10" id="KW-1185">Reference proteome</keyword>
<keyword evidence="2 7" id="KW-0699">rRNA-binding</keyword>
<sequence length="137" mass="15530">MVMTDTIADMLTRIRNGFKAKHEFVTVPVSNFKKSILDLLEKEGYIDGYQEIDAKDGNYKLLNIKLKYFGNERNKKSVIQGIEKVSKPGLKKYVKKDEMPRVKDGLGIAIVSTSKGIMTEKQARKYGVGGEIICYVY</sequence>
<dbReference type="GO" id="GO:1990904">
    <property type="term" value="C:ribonucleoprotein complex"/>
    <property type="evidence" value="ECO:0007669"/>
    <property type="project" value="UniProtKB-KW"/>
</dbReference>
<dbReference type="PROSITE" id="PS00053">
    <property type="entry name" value="RIBOSOMAL_S8"/>
    <property type="match status" value="1"/>
</dbReference>
<evidence type="ECO:0000313" key="9">
    <source>
        <dbReference type="EMBL" id="TYB31328.1"/>
    </source>
</evidence>
<dbReference type="FunFam" id="3.30.1370.30:FF:000002">
    <property type="entry name" value="30S ribosomal protein S8"/>
    <property type="match status" value="1"/>
</dbReference>
<dbReference type="GO" id="GO:0019843">
    <property type="term" value="F:rRNA binding"/>
    <property type="evidence" value="ECO:0007669"/>
    <property type="project" value="UniProtKB-UniRule"/>
</dbReference>
<keyword evidence="4 7" id="KW-0689">Ribosomal protein</keyword>
<dbReference type="Proteomes" id="UP000324143">
    <property type="component" value="Unassembled WGS sequence"/>
</dbReference>
<dbReference type="AlphaFoldDB" id="A0A5D0MJE2"/>
<comment type="caution">
    <text evidence="9">The sequence shown here is derived from an EMBL/GenBank/DDBJ whole genome shotgun (WGS) entry which is preliminary data.</text>
</comment>
<proteinExistence type="inferred from homology"/>
<dbReference type="PANTHER" id="PTHR11758">
    <property type="entry name" value="40S RIBOSOMAL PROTEIN S15A"/>
    <property type="match status" value="1"/>
</dbReference>
<dbReference type="GO" id="GO:0005737">
    <property type="term" value="C:cytoplasm"/>
    <property type="evidence" value="ECO:0007669"/>
    <property type="project" value="UniProtKB-ARBA"/>
</dbReference>
<dbReference type="GO" id="GO:0006412">
    <property type="term" value="P:translation"/>
    <property type="evidence" value="ECO:0007669"/>
    <property type="project" value="UniProtKB-UniRule"/>
</dbReference>